<reference evidence="6 7" key="1">
    <citation type="journal article" date="2016" name="Nat. Commun.">
        <title>Thousands of microbial genomes shed light on interconnected biogeochemical processes in an aquifer system.</title>
        <authorList>
            <person name="Anantharaman K."/>
            <person name="Brown C.T."/>
            <person name="Hug L.A."/>
            <person name="Sharon I."/>
            <person name="Castelle C.J."/>
            <person name="Probst A.J."/>
            <person name="Thomas B.C."/>
            <person name="Singh A."/>
            <person name="Wilkins M.J."/>
            <person name="Karaoz U."/>
            <person name="Brodie E.L."/>
            <person name="Williams K.H."/>
            <person name="Hubbard S.S."/>
            <person name="Banfield J.F."/>
        </authorList>
    </citation>
    <scope>NUCLEOTIDE SEQUENCE [LARGE SCALE GENOMIC DNA]</scope>
</reference>
<dbReference type="SUPFAM" id="SSF52096">
    <property type="entry name" value="ClpP/crotonase"/>
    <property type="match status" value="1"/>
</dbReference>
<dbReference type="EMBL" id="MFIA01000032">
    <property type="protein sequence ID" value="OGF82044.1"/>
    <property type="molecule type" value="Genomic_DNA"/>
</dbReference>
<dbReference type="GO" id="GO:0007165">
    <property type="term" value="P:signal transduction"/>
    <property type="evidence" value="ECO:0007669"/>
    <property type="project" value="TreeGrafter"/>
</dbReference>
<evidence type="ECO:0000256" key="1">
    <source>
        <dbReference type="ARBA" id="ARBA00022670"/>
    </source>
</evidence>
<dbReference type="Gene3D" id="2.30.42.10">
    <property type="match status" value="1"/>
</dbReference>
<dbReference type="InterPro" id="IPR004447">
    <property type="entry name" value="Peptidase_S41A"/>
</dbReference>
<feature type="chain" id="PRO_5009522254" description="Tail specific protease domain-containing protein" evidence="4">
    <location>
        <begin position="26"/>
        <end position="445"/>
    </location>
</feature>
<gene>
    <name evidence="6" type="ORF">A2924_03725</name>
</gene>
<dbReference type="Gene3D" id="3.90.226.10">
    <property type="entry name" value="2-enoyl-CoA Hydratase, Chain A, domain 1"/>
    <property type="match status" value="1"/>
</dbReference>
<dbReference type="Gene3D" id="3.30.750.44">
    <property type="match status" value="1"/>
</dbReference>
<name>A0A1F5X2C1_9BACT</name>
<dbReference type="AlphaFoldDB" id="A0A1F5X2C1"/>
<keyword evidence="3" id="KW-0720">Serine protease</keyword>
<protein>
    <recommendedName>
        <fullName evidence="5">Tail specific protease domain-containing protein</fullName>
    </recommendedName>
</protein>
<evidence type="ECO:0000313" key="6">
    <source>
        <dbReference type="EMBL" id="OGF82044.1"/>
    </source>
</evidence>
<dbReference type="SUPFAM" id="SSF50156">
    <property type="entry name" value="PDZ domain-like"/>
    <property type="match status" value="1"/>
</dbReference>
<evidence type="ECO:0000256" key="4">
    <source>
        <dbReference type="SAM" id="SignalP"/>
    </source>
</evidence>
<evidence type="ECO:0000256" key="2">
    <source>
        <dbReference type="ARBA" id="ARBA00022801"/>
    </source>
</evidence>
<dbReference type="GO" id="GO:0030288">
    <property type="term" value="C:outer membrane-bounded periplasmic space"/>
    <property type="evidence" value="ECO:0007669"/>
    <property type="project" value="TreeGrafter"/>
</dbReference>
<evidence type="ECO:0000259" key="5">
    <source>
        <dbReference type="SMART" id="SM00245"/>
    </source>
</evidence>
<dbReference type="InterPro" id="IPR005151">
    <property type="entry name" value="Tail-specific_protease"/>
</dbReference>
<dbReference type="InterPro" id="IPR036034">
    <property type="entry name" value="PDZ_sf"/>
</dbReference>
<evidence type="ECO:0000313" key="7">
    <source>
        <dbReference type="Proteomes" id="UP000178046"/>
    </source>
</evidence>
<keyword evidence="4" id="KW-0732">Signal</keyword>
<dbReference type="Proteomes" id="UP000178046">
    <property type="component" value="Unassembled WGS sequence"/>
</dbReference>
<feature type="signal peptide" evidence="4">
    <location>
        <begin position="1"/>
        <end position="25"/>
    </location>
</feature>
<dbReference type="GO" id="GO:0006508">
    <property type="term" value="P:proteolysis"/>
    <property type="evidence" value="ECO:0007669"/>
    <property type="project" value="UniProtKB-KW"/>
</dbReference>
<dbReference type="InterPro" id="IPR029045">
    <property type="entry name" value="ClpP/crotonase-like_dom_sf"/>
</dbReference>
<sequence>MIKVKACAFSVFMVLFLAITASRGAAVTGINCDTFRPDSQADVLLFVQDCYVDKIDPAVLEAAYQKGGLAEVFKLLDPHSQYLNEEERAEEDKLRREGGSFGGVGLEVSVEGKNIIVVGVIPGSPSSREDIRENDILSAVCENQTDCIVVDRKILGSKDKNAYLNIIVSKIRGKIGTPVTLKFKRSGSGKDVVVTLKRAVILPETVTAKTYGDFLNIRLRGFTDPKADKQVSEEISKVPGAKGVILDLRGNPGGLLPQANLISSLFLERKSLITSIVTRKYPKDNPEKYHAFSWNFFGTNFKMPLVVLVNQGSASASEIFTAACQDNKRCVVIGMPTFGKAIMQTQYDFGKERIRLTTGRLYRPNGKSLQGKGVIPDIIVSNSGSEAIDNEMKEARDKFSERMLPGYIKGEEEELTAEEAAKFSLIQRDRQLEMALEILKILNTK</sequence>
<dbReference type="GO" id="GO:0008236">
    <property type="term" value="F:serine-type peptidase activity"/>
    <property type="evidence" value="ECO:0007669"/>
    <property type="project" value="UniProtKB-KW"/>
</dbReference>
<dbReference type="Pfam" id="PF03572">
    <property type="entry name" value="Peptidase_S41"/>
    <property type="match status" value="1"/>
</dbReference>
<dbReference type="PANTHER" id="PTHR32060:SF22">
    <property type="entry name" value="CARBOXYL-TERMINAL-PROCESSING PEPTIDASE 3, CHLOROPLASTIC"/>
    <property type="match status" value="1"/>
</dbReference>
<dbReference type="GO" id="GO:0004175">
    <property type="term" value="F:endopeptidase activity"/>
    <property type="evidence" value="ECO:0007669"/>
    <property type="project" value="TreeGrafter"/>
</dbReference>
<keyword evidence="1" id="KW-0645">Protease</keyword>
<feature type="domain" description="Tail specific protease" evidence="5">
    <location>
        <begin position="189"/>
        <end position="381"/>
    </location>
</feature>
<organism evidence="6 7">
    <name type="scientific">Candidatus Giovannonibacteria bacterium RIFCSPLOWO2_01_FULL_44_16</name>
    <dbReference type="NCBI Taxonomy" id="1798348"/>
    <lineage>
        <taxon>Bacteria</taxon>
        <taxon>Candidatus Giovannoniibacteriota</taxon>
    </lineage>
</organism>
<dbReference type="SMART" id="SM00245">
    <property type="entry name" value="TSPc"/>
    <property type="match status" value="1"/>
</dbReference>
<comment type="caution">
    <text evidence="6">The sequence shown here is derived from an EMBL/GenBank/DDBJ whole genome shotgun (WGS) entry which is preliminary data.</text>
</comment>
<accession>A0A1F5X2C1</accession>
<keyword evidence="2" id="KW-0378">Hydrolase</keyword>
<dbReference type="CDD" id="cd07560">
    <property type="entry name" value="Peptidase_S41_CPP"/>
    <property type="match status" value="1"/>
</dbReference>
<dbReference type="PANTHER" id="PTHR32060">
    <property type="entry name" value="TAIL-SPECIFIC PROTEASE"/>
    <property type="match status" value="1"/>
</dbReference>
<evidence type="ECO:0000256" key="3">
    <source>
        <dbReference type="ARBA" id="ARBA00022825"/>
    </source>
</evidence>
<proteinExistence type="predicted"/>
<dbReference type="CDD" id="cd06782">
    <property type="entry name" value="cpPDZ_CPP-like"/>
    <property type="match status" value="1"/>
</dbReference>